<dbReference type="Pfam" id="PF01435">
    <property type="entry name" value="Peptidase_M48"/>
    <property type="match status" value="1"/>
</dbReference>
<dbReference type="AlphaFoldDB" id="A0A517MCK0"/>
<sequence length="400" mass="45121">MPYHSQVCEYLKTAEAEVWQWYASNRFRDDQSAATRFDLLKTCYRLDRDSATDVYKIVDTLAEKLSLAAPVTVYQSQHPQAINASLAYLPNEAHIVLHGPILDRLAPSEQEALFAHELGHLIFLESWDGECLIASQILEAMTLDLASDPSHIETTRLFSLYTEIFCDRIAMQIMDDPAPMIQTLVKLETGTESVDAQAYRKQAAEILQSGPVESTGISHPECYLRAAALDAWDADESTAAAKIQDWIAGPPQLESLDFISQQHQTLLTRQLIDALLTPKWMQTEPLIGHARLFFSDYHPPAKNPSPSDQDTPQENAYRRGDTKLQEYFGFILLDFVTADPELEEASLALALDIAMRFQLQETFEPLAIRELRLRKQQLKQIKENRQALIKAASTSEDPTA</sequence>
<dbReference type="GO" id="GO:0006508">
    <property type="term" value="P:proteolysis"/>
    <property type="evidence" value="ECO:0007669"/>
    <property type="project" value="UniProtKB-KW"/>
</dbReference>
<evidence type="ECO:0000256" key="3">
    <source>
        <dbReference type="ARBA" id="ARBA00022670"/>
    </source>
</evidence>
<feature type="domain" description="Peptidase M48" evidence="12">
    <location>
        <begin position="52"/>
        <end position="232"/>
    </location>
</feature>
<comment type="subcellular location">
    <subcellularLocation>
        <location evidence="1">Cell membrane</location>
        <topology evidence="1">Multi-pass membrane protein</topology>
    </subcellularLocation>
</comment>
<dbReference type="EMBL" id="CP036262">
    <property type="protein sequence ID" value="QDS92601.1"/>
    <property type="molecule type" value="Genomic_DNA"/>
</dbReference>
<evidence type="ECO:0000313" key="13">
    <source>
        <dbReference type="EMBL" id="QDS92601.1"/>
    </source>
</evidence>
<gene>
    <name evidence="13" type="ORF">FF011L_13480</name>
</gene>
<dbReference type="PANTHER" id="PTHR43221">
    <property type="entry name" value="PROTEASE HTPX"/>
    <property type="match status" value="1"/>
</dbReference>
<reference evidence="13 14" key="1">
    <citation type="submission" date="2019-02" db="EMBL/GenBank/DDBJ databases">
        <title>Deep-cultivation of Planctomycetes and their phenomic and genomic characterization uncovers novel biology.</title>
        <authorList>
            <person name="Wiegand S."/>
            <person name="Jogler M."/>
            <person name="Boedeker C."/>
            <person name="Pinto D."/>
            <person name="Vollmers J."/>
            <person name="Rivas-Marin E."/>
            <person name="Kohn T."/>
            <person name="Peeters S.H."/>
            <person name="Heuer A."/>
            <person name="Rast P."/>
            <person name="Oberbeckmann S."/>
            <person name="Bunk B."/>
            <person name="Jeske O."/>
            <person name="Meyerdierks A."/>
            <person name="Storesund J.E."/>
            <person name="Kallscheuer N."/>
            <person name="Luecker S."/>
            <person name="Lage O.M."/>
            <person name="Pohl T."/>
            <person name="Merkel B.J."/>
            <person name="Hornburger P."/>
            <person name="Mueller R.-W."/>
            <person name="Bruemmer F."/>
            <person name="Labrenz M."/>
            <person name="Spormann A.M."/>
            <person name="Op den Camp H."/>
            <person name="Overmann J."/>
            <person name="Amann R."/>
            <person name="Jetten M.S.M."/>
            <person name="Mascher T."/>
            <person name="Medema M.H."/>
            <person name="Devos D.P."/>
            <person name="Kaster A.-K."/>
            <person name="Ovreas L."/>
            <person name="Rohde M."/>
            <person name="Galperin M.Y."/>
            <person name="Jogler C."/>
        </authorList>
    </citation>
    <scope>NUCLEOTIDE SEQUENCE [LARGE SCALE GENOMIC DNA]</scope>
    <source>
        <strain evidence="13 14">FF011L</strain>
    </source>
</reference>
<keyword evidence="9 11" id="KW-0482">Metalloprotease</keyword>
<comment type="similarity">
    <text evidence="11">Belongs to the peptidase M48 family.</text>
</comment>
<evidence type="ECO:0000259" key="12">
    <source>
        <dbReference type="Pfam" id="PF01435"/>
    </source>
</evidence>
<evidence type="ECO:0000256" key="7">
    <source>
        <dbReference type="ARBA" id="ARBA00022833"/>
    </source>
</evidence>
<evidence type="ECO:0000256" key="8">
    <source>
        <dbReference type="ARBA" id="ARBA00022989"/>
    </source>
</evidence>
<proteinExistence type="inferred from homology"/>
<keyword evidence="5" id="KW-0479">Metal-binding</keyword>
<evidence type="ECO:0000256" key="5">
    <source>
        <dbReference type="ARBA" id="ARBA00022723"/>
    </source>
</evidence>
<dbReference type="KEGG" id="rml:FF011L_13480"/>
<keyword evidence="6 11" id="KW-0378">Hydrolase</keyword>
<evidence type="ECO:0000256" key="4">
    <source>
        <dbReference type="ARBA" id="ARBA00022692"/>
    </source>
</evidence>
<dbReference type="Gene3D" id="3.30.2010.10">
    <property type="entry name" value="Metalloproteases ('zincins'), catalytic domain"/>
    <property type="match status" value="1"/>
</dbReference>
<keyword evidence="4" id="KW-0812">Transmembrane</keyword>
<evidence type="ECO:0000256" key="2">
    <source>
        <dbReference type="ARBA" id="ARBA00022475"/>
    </source>
</evidence>
<keyword evidence="14" id="KW-1185">Reference proteome</keyword>
<accession>A0A517MCK0</accession>
<keyword evidence="7 11" id="KW-0862">Zinc</keyword>
<dbReference type="InterPro" id="IPR050083">
    <property type="entry name" value="HtpX_protease"/>
</dbReference>
<organism evidence="13 14">
    <name type="scientific">Roseimaritima multifibrata</name>
    <dbReference type="NCBI Taxonomy" id="1930274"/>
    <lineage>
        <taxon>Bacteria</taxon>
        <taxon>Pseudomonadati</taxon>
        <taxon>Planctomycetota</taxon>
        <taxon>Planctomycetia</taxon>
        <taxon>Pirellulales</taxon>
        <taxon>Pirellulaceae</taxon>
        <taxon>Roseimaritima</taxon>
    </lineage>
</organism>
<keyword evidence="8" id="KW-1133">Transmembrane helix</keyword>
<evidence type="ECO:0000256" key="9">
    <source>
        <dbReference type="ARBA" id="ARBA00023049"/>
    </source>
</evidence>
<keyword evidence="2" id="KW-1003">Cell membrane</keyword>
<evidence type="ECO:0000256" key="6">
    <source>
        <dbReference type="ARBA" id="ARBA00022801"/>
    </source>
</evidence>
<dbReference type="PANTHER" id="PTHR43221:SF1">
    <property type="entry name" value="PROTEASE HTPX"/>
    <property type="match status" value="1"/>
</dbReference>
<dbReference type="GO" id="GO:0005886">
    <property type="term" value="C:plasma membrane"/>
    <property type="evidence" value="ECO:0007669"/>
    <property type="project" value="UniProtKB-SubCell"/>
</dbReference>
<dbReference type="RefSeq" id="WP_145350829.1">
    <property type="nucleotide sequence ID" value="NZ_CP036262.1"/>
</dbReference>
<keyword evidence="13" id="KW-0346">Stress response</keyword>
<evidence type="ECO:0000256" key="11">
    <source>
        <dbReference type="RuleBase" id="RU003983"/>
    </source>
</evidence>
<dbReference type="OrthoDB" id="271491at2"/>
<dbReference type="InterPro" id="IPR001915">
    <property type="entry name" value="Peptidase_M48"/>
</dbReference>
<comment type="cofactor">
    <cofactor evidence="11">
        <name>Zn(2+)</name>
        <dbReference type="ChEBI" id="CHEBI:29105"/>
    </cofactor>
    <text evidence="11">Binds 1 zinc ion per subunit.</text>
</comment>
<evidence type="ECO:0000256" key="1">
    <source>
        <dbReference type="ARBA" id="ARBA00004651"/>
    </source>
</evidence>
<dbReference type="GO" id="GO:0046872">
    <property type="term" value="F:metal ion binding"/>
    <property type="evidence" value="ECO:0007669"/>
    <property type="project" value="UniProtKB-KW"/>
</dbReference>
<evidence type="ECO:0000313" key="14">
    <source>
        <dbReference type="Proteomes" id="UP000320672"/>
    </source>
</evidence>
<dbReference type="Proteomes" id="UP000320672">
    <property type="component" value="Chromosome"/>
</dbReference>
<protein>
    <submittedName>
        <fullName evidence="13">Heat shock protein HtpX</fullName>
    </submittedName>
</protein>
<evidence type="ECO:0000256" key="10">
    <source>
        <dbReference type="ARBA" id="ARBA00023136"/>
    </source>
</evidence>
<name>A0A517MCK0_9BACT</name>
<keyword evidence="10" id="KW-0472">Membrane</keyword>
<dbReference type="GO" id="GO:0004222">
    <property type="term" value="F:metalloendopeptidase activity"/>
    <property type="evidence" value="ECO:0007669"/>
    <property type="project" value="InterPro"/>
</dbReference>
<keyword evidence="3 11" id="KW-0645">Protease</keyword>